<comment type="caution">
    <text evidence="2">The sequence shown here is derived from an EMBL/GenBank/DDBJ whole genome shotgun (WGS) entry which is preliminary data.</text>
</comment>
<feature type="region of interest" description="Disordered" evidence="1">
    <location>
        <begin position="1"/>
        <end position="68"/>
    </location>
</feature>
<name>A0ABR4N555_9FUNG</name>
<protein>
    <submittedName>
        <fullName evidence="2">Uncharacterized protein</fullName>
    </submittedName>
</protein>
<evidence type="ECO:0000313" key="2">
    <source>
        <dbReference type="EMBL" id="KAL2914642.1"/>
    </source>
</evidence>
<evidence type="ECO:0000313" key="3">
    <source>
        <dbReference type="Proteomes" id="UP001527925"/>
    </source>
</evidence>
<organism evidence="2 3">
    <name type="scientific">Polyrhizophydium stewartii</name>
    <dbReference type="NCBI Taxonomy" id="2732419"/>
    <lineage>
        <taxon>Eukaryota</taxon>
        <taxon>Fungi</taxon>
        <taxon>Fungi incertae sedis</taxon>
        <taxon>Chytridiomycota</taxon>
        <taxon>Chytridiomycota incertae sedis</taxon>
        <taxon>Chytridiomycetes</taxon>
        <taxon>Rhizophydiales</taxon>
        <taxon>Rhizophydiales incertae sedis</taxon>
        <taxon>Polyrhizophydium</taxon>
    </lineage>
</organism>
<reference evidence="2 3" key="1">
    <citation type="submission" date="2023-09" db="EMBL/GenBank/DDBJ databases">
        <title>Pangenome analysis of Batrachochytrium dendrobatidis and related Chytrids.</title>
        <authorList>
            <person name="Yacoub M.N."/>
            <person name="Stajich J.E."/>
            <person name="James T.Y."/>
        </authorList>
    </citation>
    <scope>NUCLEOTIDE SEQUENCE [LARGE SCALE GENOMIC DNA]</scope>
    <source>
        <strain evidence="2 3">JEL0888</strain>
    </source>
</reference>
<dbReference type="Proteomes" id="UP001527925">
    <property type="component" value="Unassembled WGS sequence"/>
</dbReference>
<sequence>MSPRAAASAERRRRTSSLDDDRYLESLMTTRLWERPPEPAPLPSFGSPLSSMMFGSSSGNSSSSGPLEDSLLDEQRALHMVKFVTDQLPIILRDPSATAKLDAVRYSDITQAIRGRLTLHIPQSSSLLANAAAIIAGSDVAEERGCMGSDHQCAIPSASSAAALDTTDLESPPSLSREELSRRASVCSAISAHAHHVISIADLRLRVRFKFDDTESDYEEKVDLRDCLLDGNLSTATIDFRIPFEDVFVKNLYAAMRASDVDTAAECFELDGCVFFLFDILCPLDSPTSSPPKPRSRSRSHPASPRCDTGVDRGDAETFAIRQQLIQSPLATIEFEMDFTYSKNPALRNPRLLSPRRAR</sequence>
<feature type="region of interest" description="Disordered" evidence="1">
    <location>
        <begin position="287"/>
        <end position="311"/>
    </location>
</feature>
<keyword evidence="3" id="KW-1185">Reference proteome</keyword>
<evidence type="ECO:0000256" key="1">
    <source>
        <dbReference type="SAM" id="MobiDB-lite"/>
    </source>
</evidence>
<feature type="compositionally biased region" description="Low complexity" evidence="1">
    <location>
        <begin position="43"/>
        <end position="68"/>
    </location>
</feature>
<dbReference type="EMBL" id="JADGIZ020000031">
    <property type="protein sequence ID" value="KAL2914642.1"/>
    <property type="molecule type" value="Genomic_DNA"/>
</dbReference>
<proteinExistence type="predicted"/>
<accession>A0ABR4N555</accession>
<gene>
    <name evidence="2" type="ORF">HK105_205780</name>
</gene>